<evidence type="ECO:0000313" key="3">
    <source>
        <dbReference type="Proteomes" id="UP000192132"/>
    </source>
</evidence>
<dbReference type="AlphaFoldDB" id="A0A1S8CTS5"/>
<sequence length="167" mass="19082">MKNFFSKFIVGILCIPGVVFAQDPLKVESNDLAVGTLLGFVSGVEDMKKVCDVIDRDSKLSNAQALNKWHTRNISVLNDLTLIKENYLHDISQGDPYKYLKADIFMKNKENDSLIMALNYLFKQPYEQQLDMCRQWNHDLSSGAKDIESVMGSQLKQARKAYLEKKN</sequence>
<name>A0A1S8CTS5_9GAMM</name>
<reference evidence="2 3" key="1">
    <citation type="submission" date="2016-10" db="EMBL/GenBank/DDBJ databases">
        <title>Draft Genome sequence of Alkanindiges sp. strain H1.</title>
        <authorList>
            <person name="Subhash Y."/>
            <person name="Lee S."/>
        </authorList>
    </citation>
    <scope>NUCLEOTIDE SEQUENCE [LARGE SCALE GENOMIC DNA]</scope>
    <source>
        <strain evidence="2 3">H1</strain>
    </source>
</reference>
<feature type="chain" id="PRO_5012413440" evidence="1">
    <location>
        <begin position="22"/>
        <end position="167"/>
    </location>
</feature>
<dbReference type="Proteomes" id="UP000192132">
    <property type="component" value="Unassembled WGS sequence"/>
</dbReference>
<feature type="signal peptide" evidence="1">
    <location>
        <begin position="1"/>
        <end position="21"/>
    </location>
</feature>
<proteinExistence type="predicted"/>
<evidence type="ECO:0000313" key="2">
    <source>
        <dbReference type="EMBL" id="ONG38634.1"/>
    </source>
</evidence>
<evidence type="ECO:0000256" key="1">
    <source>
        <dbReference type="SAM" id="SignalP"/>
    </source>
</evidence>
<protein>
    <submittedName>
        <fullName evidence="2">Uncharacterized protein</fullName>
    </submittedName>
</protein>
<comment type="caution">
    <text evidence="2">The sequence shown here is derived from an EMBL/GenBank/DDBJ whole genome shotgun (WGS) entry which is preliminary data.</text>
</comment>
<accession>A0A1S8CTS5</accession>
<gene>
    <name evidence="2" type="ORF">BKE30_11885</name>
</gene>
<organism evidence="2 3">
    <name type="scientific">Alkanindiges hydrocarboniclasticus</name>
    <dbReference type="NCBI Taxonomy" id="1907941"/>
    <lineage>
        <taxon>Bacteria</taxon>
        <taxon>Pseudomonadati</taxon>
        <taxon>Pseudomonadota</taxon>
        <taxon>Gammaproteobacteria</taxon>
        <taxon>Moraxellales</taxon>
        <taxon>Moraxellaceae</taxon>
        <taxon>Alkanindiges</taxon>
    </lineage>
</organism>
<dbReference type="EMBL" id="MLCN01000030">
    <property type="protein sequence ID" value="ONG38634.1"/>
    <property type="molecule type" value="Genomic_DNA"/>
</dbReference>
<dbReference type="RefSeq" id="WP_076878818.1">
    <property type="nucleotide sequence ID" value="NZ_MLCN01000030.1"/>
</dbReference>
<keyword evidence="1" id="KW-0732">Signal</keyword>
<keyword evidence="3" id="KW-1185">Reference proteome</keyword>